<evidence type="ECO:0000259" key="2">
    <source>
        <dbReference type="Pfam" id="PF07727"/>
    </source>
</evidence>
<organism evidence="6 7">
    <name type="scientific">Coffea arabica</name>
    <name type="common">Arabian coffee</name>
    <dbReference type="NCBI Taxonomy" id="13443"/>
    <lineage>
        <taxon>Eukaryota</taxon>
        <taxon>Viridiplantae</taxon>
        <taxon>Streptophyta</taxon>
        <taxon>Embryophyta</taxon>
        <taxon>Tracheophyta</taxon>
        <taxon>Spermatophyta</taxon>
        <taxon>Magnoliopsida</taxon>
        <taxon>eudicotyledons</taxon>
        <taxon>Gunneridae</taxon>
        <taxon>Pentapetalae</taxon>
        <taxon>asterids</taxon>
        <taxon>lamiids</taxon>
        <taxon>Gentianales</taxon>
        <taxon>Rubiaceae</taxon>
        <taxon>Ixoroideae</taxon>
        <taxon>Gardenieae complex</taxon>
        <taxon>Bertiereae - Coffeeae clade</taxon>
        <taxon>Coffeeae</taxon>
        <taxon>Coffea</taxon>
    </lineage>
</organism>
<dbReference type="Proteomes" id="UP001652660">
    <property type="component" value="Chromosome 1e"/>
</dbReference>
<dbReference type="PANTHER" id="PTHR37610:SF97">
    <property type="entry name" value="RETROTRANSPOSON GAG DOMAIN-CONTAINING PROTEIN"/>
    <property type="match status" value="1"/>
</dbReference>
<evidence type="ECO:0000313" key="6">
    <source>
        <dbReference type="Proteomes" id="UP001652660"/>
    </source>
</evidence>
<feature type="compositionally biased region" description="Low complexity" evidence="1">
    <location>
        <begin position="231"/>
        <end position="247"/>
    </location>
</feature>
<keyword evidence="6" id="KW-1185">Reference proteome</keyword>
<dbReference type="InterPro" id="IPR029472">
    <property type="entry name" value="Copia-like_N"/>
</dbReference>
<feature type="region of interest" description="Disordered" evidence="1">
    <location>
        <begin position="301"/>
        <end position="322"/>
    </location>
</feature>
<feature type="domain" description="Retroviral polymerase SH3-like" evidence="5">
    <location>
        <begin position="426"/>
        <end position="460"/>
    </location>
</feature>
<dbReference type="InterPro" id="IPR057670">
    <property type="entry name" value="SH3_retrovirus"/>
</dbReference>
<evidence type="ECO:0000313" key="7">
    <source>
        <dbReference type="RefSeq" id="XP_071924602.1"/>
    </source>
</evidence>
<feature type="domain" description="GAG-pre-integrase" evidence="3">
    <location>
        <begin position="369"/>
        <end position="418"/>
    </location>
</feature>
<dbReference type="Pfam" id="PF07727">
    <property type="entry name" value="RVT_2"/>
    <property type="match status" value="1"/>
</dbReference>
<dbReference type="InterPro" id="IPR013103">
    <property type="entry name" value="RVT_2"/>
</dbReference>
<evidence type="ECO:0000256" key="1">
    <source>
        <dbReference type="SAM" id="MobiDB-lite"/>
    </source>
</evidence>
<feature type="compositionally biased region" description="Low complexity" evidence="1">
    <location>
        <begin position="311"/>
        <end position="322"/>
    </location>
</feature>
<dbReference type="Pfam" id="PF25597">
    <property type="entry name" value="SH3_retrovirus"/>
    <property type="match status" value="1"/>
</dbReference>
<dbReference type="RefSeq" id="XP_071924602.1">
    <property type="nucleotide sequence ID" value="XM_072068501.1"/>
</dbReference>
<evidence type="ECO:0000259" key="4">
    <source>
        <dbReference type="Pfam" id="PF14244"/>
    </source>
</evidence>
<evidence type="ECO:0000259" key="5">
    <source>
        <dbReference type="Pfam" id="PF25597"/>
    </source>
</evidence>
<feature type="compositionally biased region" description="Low complexity" evidence="1">
    <location>
        <begin position="255"/>
        <end position="265"/>
    </location>
</feature>
<sequence>MFRDPSSPYFLNSADYTNASLVPTLLDGDNYQRWKRNILNSLRSKNKIPFVNGELPQPKVGSREALFWSKCDGLVLSWLINSISPDLHNSITYHDSARELWVDLEERFSQNNEPRIYEIRKDIALSTQGTASVTTFYSKLKALWDELSAYSNPPNCSCGGLKEWLAERDKERSHQFLMGLDEKFKTIRSQILATEPLPSLNRIFNMVKTEEKQLSLLSPHDSDGAGAFYVQQPRSSSGRRQPSQYSSEMLRVRRQQGQPRQNGNQSSKQPKLRCDHCNKAGHTMDRCWELIGYPNNWQSSRKNPTAANVCSDDTTTSSNSTTPINGLTAAQYEQLLSLLKSDKNADLVNFAGNDLRSRKLIGVGKERDGLYYFTTDYNESRHGKANTATGSAVLWHQRLGHPSHDRLASIPNFSHIRSDKICQEWYPQNKKGFKVYDLETKRFFFPRDVHFHETSFPFKIPSALTPNTPSPILDNDDQCVDSLSNSGLEMHNFDATLSSSPNHEFSATDNRVEEIQTSPSRQEQRIQRPPTYLKDYVCDYPNGSCHSNSVSTSRVSGTPYPLNSYISNHCFSPSHQAFLAALLTEFEPSTYSAASQDEKWRSAMQVELDALAANHTWNLALLPIGKKAIGCKWVYKIKYKSDGTVERYKARLVAKRYTQEEGLDYTETFSPVAKLTTVRCLMAVAAAKNWNYINLM</sequence>
<accession>A0ABM4VYI8</accession>
<protein>
    <submittedName>
        <fullName evidence="7">Uncharacterized protein</fullName>
    </submittedName>
</protein>
<evidence type="ECO:0000259" key="3">
    <source>
        <dbReference type="Pfam" id="PF13976"/>
    </source>
</evidence>
<feature type="region of interest" description="Disordered" evidence="1">
    <location>
        <begin position="225"/>
        <end position="274"/>
    </location>
</feature>
<feature type="domain" description="Reverse transcriptase Ty1/copia-type" evidence="2">
    <location>
        <begin position="614"/>
        <end position="691"/>
    </location>
</feature>
<dbReference type="PANTHER" id="PTHR37610">
    <property type="entry name" value="CCHC-TYPE DOMAIN-CONTAINING PROTEIN"/>
    <property type="match status" value="1"/>
</dbReference>
<reference evidence="6" key="1">
    <citation type="journal article" date="2025" name="Foods">
        <title>Unveiling the Microbial Signatures of Arabica Coffee Cherries: Insights into Ripeness Specific Diversity, Functional Traits, and Implications for Quality and Safety.</title>
        <authorList>
            <consortium name="RefSeq"/>
            <person name="Tenea G.N."/>
            <person name="Cifuentes V."/>
            <person name="Reyes P."/>
            <person name="Cevallos-Vallejos M."/>
        </authorList>
    </citation>
    <scope>NUCLEOTIDE SEQUENCE [LARGE SCALE GENOMIC DNA]</scope>
</reference>
<dbReference type="Pfam" id="PF14244">
    <property type="entry name" value="Retrotran_gag_3"/>
    <property type="match status" value="1"/>
</dbReference>
<proteinExistence type="predicted"/>
<dbReference type="InterPro" id="IPR025724">
    <property type="entry name" value="GAG-pre-integrase_dom"/>
</dbReference>
<dbReference type="GeneID" id="140015711"/>
<name>A0ABM4VYI8_COFAR</name>
<dbReference type="Pfam" id="PF13976">
    <property type="entry name" value="gag_pre-integrs"/>
    <property type="match status" value="1"/>
</dbReference>
<feature type="domain" description="Retrotransposon Copia-like N-terminal" evidence="4">
    <location>
        <begin position="14"/>
        <end position="59"/>
    </location>
</feature>
<reference evidence="7" key="2">
    <citation type="submission" date="2025-08" db="UniProtKB">
        <authorList>
            <consortium name="RefSeq"/>
        </authorList>
    </citation>
    <scope>IDENTIFICATION</scope>
    <source>
        <tissue evidence="7">Leaves</tissue>
    </source>
</reference>
<gene>
    <name evidence="7" type="primary">LOC140015711</name>
</gene>